<organism evidence="1 2">
    <name type="scientific">Marasmius crinis-equi</name>
    <dbReference type="NCBI Taxonomy" id="585013"/>
    <lineage>
        <taxon>Eukaryota</taxon>
        <taxon>Fungi</taxon>
        <taxon>Dikarya</taxon>
        <taxon>Basidiomycota</taxon>
        <taxon>Agaricomycotina</taxon>
        <taxon>Agaricomycetes</taxon>
        <taxon>Agaricomycetidae</taxon>
        <taxon>Agaricales</taxon>
        <taxon>Marasmiineae</taxon>
        <taxon>Marasmiaceae</taxon>
        <taxon>Marasmius</taxon>
    </lineage>
</organism>
<feature type="non-terminal residue" evidence="1">
    <location>
        <position position="1"/>
    </location>
</feature>
<proteinExistence type="predicted"/>
<sequence>SVTKHRKRECLAFPDFISDNIAPTTGLSRFEIPLAISASLFSARTSPRTDGANYSSTAGILTSTAESRAAHAALENRSSAVQVSVLIVMPTPPAAWKLLPHIEIGAVDVEIVGECGSGGVEGT</sequence>
<name>A0ABR3EKL4_9AGAR</name>
<accession>A0ABR3EKL4</accession>
<dbReference type="EMBL" id="JBAHYK010003514">
    <property type="protein sequence ID" value="KAL0563439.1"/>
    <property type="molecule type" value="Genomic_DNA"/>
</dbReference>
<evidence type="ECO:0000313" key="2">
    <source>
        <dbReference type="Proteomes" id="UP001465976"/>
    </source>
</evidence>
<reference evidence="1 2" key="1">
    <citation type="submission" date="2024-02" db="EMBL/GenBank/DDBJ databases">
        <title>A draft genome for the cacao thread blight pathogen Marasmius crinis-equi.</title>
        <authorList>
            <person name="Cohen S.P."/>
            <person name="Baruah I.K."/>
            <person name="Amoako-Attah I."/>
            <person name="Bukari Y."/>
            <person name="Meinhardt L.W."/>
            <person name="Bailey B.A."/>
        </authorList>
    </citation>
    <scope>NUCLEOTIDE SEQUENCE [LARGE SCALE GENOMIC DNA]</scope>
    <source>
        <strain evidence="1 2">GH-76</strain>
    </source>
</reference>
<comment type="caution">
    <text evidence="1">The sequence shown here is derived from an EMBL/GenBank/DDBJ whole genome shotgun (WGS) entry which is preliminary data.</text>
</comment>
<feature type="non-terminal residue" evidence="1">
    <location>
        <position position="123"/>
    </location>
</feature>
<dbReference type="Proteomes" id="UP001465976">
    <property type="component" value="Unassembled WGS sequence"/>
</dbReference>
<protein>
    <submittedName>
        <fullName evidence="1">Uncharacterized protein</fullName>
    </submittedName>
</protein>
<gene>
    <name evidence="1" type="ORF">V5O48_018628</name>
</gene>
<evidence type="ECO:0000313" key="1">
    <source>
        <dbReference type="EMBL" id="KAL0563439.1"/>
    </source>
</evidence>
<keyword evidence="2" id="KW-1185">Reference proteome</keyword>